<name>A0A1I7ZW58_9BILA</name>
<proteinExistence type="predicted"/>
<dbReference type="WBParaSite" id="L893_g30513.t1">
    <property type="protein sequence ID" value="L893_g30513.t1"/>
    <property type="gene ID" value="L893_g30513"/>
</dbReference>
<feature type="signal peptide" evidence="1">
    <location>
        <begin position="1"/>
        <end position="17"/>
    </location>
</feature>
<keyword evidence="2" id="KW-1185">Reference proteome</keyword>
<sequence length="69" mass="7536">MRTYILLLALVAAIVLSAPERLNVCVINLDHEPCSNEFPFCRILDGLWECCIDEAAGTTPCPSVTTKLA</sequence>
<accession>A0A1I7ZW58</accession>
<protein>
    <submittedName>
        <fullName evidence="3">Serine protease inhibitor</fullName>
    </submittedName>
</protein>
<organism evidence="2 3">
    <name type="scientific">Steinernema glaseri</name>
    <dbReference type="NCBI Taxonomy" id="37863"/>
    <lineage>
        <taxon>Eukaryota</taxon>
        <taxon>Metazoa</taxon>
        <taxon>Ecdysozoa</taxon>
        <taxon>Nematoda</taxon>
        <taxon>Chromadorea</taxon>
        <taxon>Rhabditida</taxon>
        <taxon>Tylenchina</taxon>
        <taxon>Panagrolaimomorpha</taxon>
        <taxon>Strongyloidoidea</taxon>
        <taxon>Steinernematidae</taxon>
        <taxon>Steinernema</taxon>
    </lineage>
</organism>
<keyword evidence="1" id="KW-0732">Signal</keyword>
<evidence type="ECO:0000256" key="1">
    <source>
        <dbReference type="SAM" id="SignalP"/>
    </source>
</evidence>
<dbReference type="AlphaFoldDB" id="A0A1I7ZW58"/>
<dbReference type="Proteomes" id="UP000095287">
    <property type="component" value="Unplaced"/>
</dbReference>
<reference evidence="3" key="1">
    <citation type="submission" date="2016-11" db="UniProtKB">
        <authorList>
            <consortium name="WormBaseParasite"/>
        </authorList>
    </citation>
    <scope>IDENTIFICATION</scope>
</reference>
<evidence type="ECO:0000313" key="2">
    <source>
        <dbReference type="Proteomes" id="UP000095287"/>
    </source>
</evidence>
<feature type="chain" id="PRO_5009313970" evidence="1">
    <location>
        <begin position="18"/>
        <end position="69"/>
    </location>
</feature>
<evidence type="ECO:0000313" key="3">
    <source>
        <dbReference type="WBParaSite" id="L893_g30513.t1"/>
    </source>
</evidence>